<sequence length="882" mass="93964">MSDAAAAAAPAPPDWGAVRALFDAVAELDAPARARALADPMLDPAVAEEVRSLCRHAEGASLLDRPPGPAVADPASRLGERLGAWRIVDHLGSGGMGEVWLARRDDGAYEHRAAIKVLKRGLDTGSVLARFALEQQALARLDHPHIARLIDAGRTADGLPYFVMEHVDGLPIDQACAGRPLAARLALFLQLADAVAHAHRQLLLHRDLKPGNVLVDRAGQVKLLDFGIAKALVGDEAGGTQLGLRPYTPHYASPEQVRGEAVGTATDVYSLGVLLYVMLTGRRPYARAVTQPAEVAQRVLDEAPARPSTLAPPGAGAPGGPPGRRRLAGDLDTLLLKALAKEPAQRYASVDALAADVRAHLEGRPLAARPPSPGYLAARFVRRHRAAVGAAAAALLALVAGLAATAWQAREAERARALAEQRFADVRALANRLVFRYHDELAALPNTLKLRQELLDDAQRYLDGLHRHVGRDPALARELSETYQRLATLQGEAFSPGLEQLDAAQANLDKAVALLPLYADAPGLDSAGLQAAAELWLAQASQSSRRADLPRARQALEQAQALAERALARPDPGPALQALRATIDGRLGQLLGGGAAQPNLGRPREAAALLAACERRLQALAEAAPQQATWQHQAAWAQQLQAHAANLRGDADRAAEAAERMRALRDRAARLSQDDPHLQHQRAVARLISALYLAHAGRAEAAQATMDEAQAMLRASVDRDPRNQAAWRDLRIGAFHQGRVLWLAGERRRAQAVLAAALQALPAPPLAQDAYVARARAEAQVWAARAWQADDPAQALALAEAAAAALRDGPPDDPNATRWWTLAQAVGERAEALARTGRGAAAAEAAREALALWQRGSPEGEPPGLFTPWVARDRRLAAGDRP</sequence>
<evidence type="ECO:0000256" key="7">
    <source>
        <dbReference type="SAM" id="MobiDB-lite"/>
    </source>
</evidence>
<evidence type="ECO:0000256" key="2">
    <source>
        <dbReference type="ARBA" id="ARBA00022741"/>
    </source>
</evidence>
<keyword evidence="1" id="KW-0808">Transferase</keyword>
<dbReference type="InterPro" id="IPR017441">
    <property type="entry name" value="Protein_kinase_ATP_BS"/>
</dbReference>
<dbReference type="STRING" id="1547922.ISF6_5373"/>
<dbReference type="Gene3D" id="3.30.200.20">
    <property type="entry name" value="Phosphorylase Kinase, domain 1"/>
    <property type="match status" value="1"/>
</dbReference>
<dbReference type="Pfam" id="PF00069">
    <property type="entry name" value="Pkinase"/>
    <property type="match status" value="1"/>
</dbReference>
<evidence type="ECO:0000313" key="9">
    <source>
        <dbReference type="EMBL" id="GAP34665.1"/>
    </source>
</evidence>
<evidence type="ECO:0000256" key="5">
    <source>
        <dbReference type="PROSITE-ProRule" id="PRU10141"/>
    </source>
</evidence>
<comment type="caution">
    <text evidence="9">The sequence shown here is derived from an EMBL/GenBank/DDBJ whole genome shotgun (WGS) entry which is preliminary data.</text>
</comment>
<feature type="region of interest" description="Disordered" evidence="7">
    <location>
        <begin position="303"/>
        <end position="324"/>
    </location>
</feature>
<keyword evidence="10" id="KW-1185">Reference proteome</keyword>
<dbReference type="RefSeq" id="WP_054018789.1">
    <property type="nucleotide sequence ID" value="NZ_BBYR01000009.1"/>
</dbReference>
<dbReference type="GO" id="GO:0004674">
    <property type="term" value="F:protein serine/threonine kinase activity"/>
    <property type="evidence" value="ECO:0007669"/>
    <property type="project" value="TreeGrafter"/>
</dbReference>
<keyword evidence="4 5" id="KW-0067">ATP-binding</keyword>
<dbReference type="GO" id="GO:0005524">
    <property type="term" value="F:ATP binding"/>
    <property type="evidence" value="ECO:0007669"/>
    <property type="project" value="UniProtKB-UniRule"/>
</dbReference>
<dbReference type="PROSITE" id="PS00107">
    <property type="entry name" value="PROTEIN_KINASE_ATP"/>
    <property type="match status" value="1"/>
</dbReference>
<dbReference type="Gene3D" id="1.10.510.10">
    <property type="entry name" value="Transferase(Phosphotransferase) domain 1"/>
    <property type="match status" value="1"/>
</dbReference>
<evidence type="ECO:0000256" key="3">
    <source>
        <dbReference type="ARBA" id="ARBA00022777"/>
    </source>
</evidence>
<dbReference type="InterPro" id="IPR011009">
    <property type="entry name" value="Kinase-like_dom_sf"/>
</dbReference>
<reference evidence="9 10" key="2">
    <citation type="journal article" date="2016" name="Science">
        <title>A bacterium that degrades and assimilates poly(ethylene terephthalate).</title>
        <authorList>
            <person name="Yoshida S."/>
            <person name="Hiraga K."/>
            <person name="Takehana T."/>
            <person name="Taniguchi I."/>
            <person name="Yamaji H."/>
            <person name="Maeda Y."/>
            <person name="Toyohara K."/>
            <person name="Miyamoto K."/>
            <person name="Kimura Y."/>
            <person name="Oda K."/>
        </authorList>
    </citation>
    <scope>NUCLEOTIDE SEQUENCE [LARGE SCALE GENOMIC DNA]</scope>
    <source>
        <strain evidence="10">NBRC 110686 / TISTR 2288 / 201-F6</strain>
    </source>
</reference>
<feature type="binding site" evidence="5">
    <location>
        <position position="116"/>
    </location>
    <ligand>
        <name>ATP</name>
        <dbReference type="ChEBI" id="CHEBI:30616"/>
    </ligand>
</feature>
<organism evidence="9 10">
    <name type="scientific">Piscinibacter sakaiensis</name>
    <name type="common">Ideonella sakaiensis</name>
    <dbReference type="NCBI Taxonomy" id="1547922"/>
    <lineage>
        <taxon>Bacteria</taxon>
        <taxon>Pseudomonadati</taxon>
        <taxon>Pseudomonadota</taxon>
        <taxon>Betaproteobacteria</taxon>
        <taxon>Burkholderiales</taxon>
        <taxon>Sphaerotilaceae</taxon>
        <taxon>Piscinibacter</taxon>
    </lineage>
</organism>
<dbReference type="EMBL" id="BBYR01000009">
    <property type="protein sequence ID" value="GAP34665.1"/>
    <property type="molecule type" value="Genomic_DNA"/>
</dbReference>
<dbReference type="PANTHER" id="PTHR43289:SF34">
    <property type="entry name" value="SERINE_THREONINE-PROTEIN KINASE YBDM-RELATED"/>
    <property type="match status" value="1"/>
</dbReference>
<evidence type="ECO:0000256" key="4">
    <source>
        <dbReference type="ARBA" id="ARBA00022840"/>
    </source>
</evidence>
<dbReference type="SMART" id="SM00220">
    <property type="entry name" value="S_TKc"/>
    <property type="match status" value="1"/>
</dbReference>
<dbReference type="AlphaFoldDB" id="A0A0K8NXM8"/>
<protein>
    <recommendedName>
        <fullName evidence="8">Protein kinase domain-containing protein</fullName>
    </recommendedName>
</protein>
<evidence type="ECO:0000313" key="10">
    <source>
        <dbReference type="Proteomes" id="UP000037660"/>
    </source>
</evidence>
<dbReference type="CDD" id="cd14014">
    <property type="entry name" value="STKc_PknB_like"/>
    <property type="match status" value="1"/>
</dbReference>
<gene>
    <name evidence="9" type="ORF">ISF6_5373</name>
</gene>
<feature type="domain" description="Protein kinase" evidence="8">
    <location>
        <begin position="85"/>
        <end position="361"/>
    </location>
</feature>
<reference evidence="10" key="1">
    <citation type="submission" date="2015-07" db="EMBL/GenBank/DDBJ databases">
        <title>Discovery of a poly(ethylene terephthalate assimilation.</title>
        <authorList>
            <person name="Yoshida S."/>
            <person name="Hiraga K."/>
            <person name="Takehana T."/>
            <person name="Taniguchi I."/>
            <person name="Yamaji H."/>
            <person name="Maeda Y."/>
            <person name="Toyohara K."/>
            <person name="Miyamoto K."/>
            <person name="Kimura Y."/>
            <person name="Oda K."/>
        </authorList>
    </citation>
    <scope>NUCLEOTIDE SEQUENCE [LARGE SCALE GENOMIC DNA]</scope>
    <source>
        <strain evidence="10">NBRC 110686 / TISTR 2288 / 201-F6</strain>
    </source>
</reference>
<keyword evidence="3" id="KW-0418">Kinase</keyword>
<dbReference type="Proteomes" id="UP000037660">
    <property type="component" value="Unassembled WGS sequence"/>
</dbReference>
<evidence type="ECO:0000259" key="8">
    <source>
        <dbReference type="PROSITE" id="PS50011"/>
    </source>
</evidence>
<keyword evidence="6" id="KW-0175">Coiled coil</keyword>
<dbReference type="InterPro" id="IPR008271">
    <property type="entry name" value="Ser/Thr_kinase_AS"/>
</dbReference>
<dbReference type="PROSITE" id="PS50011">
    <property type="entry name" value="PROTEIN_KINASE_DOM"/>
    <property type="match status" value="1"/>
</dbReference>
<evidence type="ECO:0000256" key="1">
    <source>
        <dbReference type="ARBA" id="ARBA00022679"/>
    </source>
</evidence>
<evidence type="ECO:0000256" key="6">
    <source>
        <dbReference type="SAM" id="Coils"/>
    </source>
</evidence>
<dbReference type="InterPro" id="IPR000719">
    <property type="entry name" value="Prot_kinase_dom"/>
</dbReference>
<dbReference type="PANTHER" id="PTHR43289">
    <property type="entry name" value="MITOGEN-ACTIVATED PROTEIN KINASE KINASE KINASE 20-RELATED"/>
    <property type="match status" value="1"/>
</dbReference>
<dbReference type="PROSITE" id="PS00108">
    <property type="entry name" value="PROTEIN_KINASE_ST"/>
    <property type="match status" value="1"/>
</dbReference>
<accession>A0A0K8NXM8</accession>
<dbReference type="SUPFAM" id="SSF56112">
    <property type="entry name" value="Protein kinase-like (PK-like)"/>
    <property type="match status" value="1"/>
</dbReference>
<keyword evidence="2 5" id="KW-0547">Nucleotide-binding</keyword>
<proteinExistence type="predicted"/>
<dbReference type="OrthoDB" id="9791419at2"/>
<feature type="coiled-coil region" evidence="6">
    <location>
        <begin position="637"/>
        <end position="674"/>
    </location>
</feature>
<name>A0A0K8NXM8_PISS1</name>